<evidence type="ECO:0000256" key="2">
    <source>
        <dbReference type="ARBA" id="ARBA00005427"/>
    </source>
</evidence>
<comment type="caution">
    <text evidence="10">The sequence shown here is derived from an EMBL/GenBank/DDBJ whole genome shotgun (WGS) entry which is preliminary data.</text>
</comment>
<evidence type="ECO:0000259" key="9">
    <source>
        <dbReference type="PROSITE" id="PS50235"/>
    </source>
</evidence>
<dbReference type="PROSITE" id="PS50235">
    <property type="entry name" value="USP_3"/>
    <property type="match status" value="1"/>
</dbReference>
<dbReference type="EC" id="3.4.19.12" evidence="3"/>
<comment type="similarity">
    <text evidence="2">Belongs to the peptidase C19 family. USP10 subfamily.</text>
</comment>
<comment type="catalytic activity">
    <reaction evidence="1">
        <text>Thiol-dependent hydrolysis of ester, thioester, amide, peptide and isopeptide bonds formed by the C-terminal Gly of ubiquitin (a 76-residue protein attached to proteins as an intracellular targeting signal).</text>
        <dbReference type="EC" id="3.4.19.12"/>
    </reaction>
</comment>
<dbReference type="EMBL" id="LUCM01005063">
    <property type="protein sequence ID" value="KAA0193385.1"/>
    <property type="molecule type" value="Genomic_DNA"/>
</dbReference>
<dbReference type="SUPFAM" id="SSF54001">
    <property type="entry name" value="Cysteine proteinases"/>
    <property type="match status" value="1"/>
</dbReference>
<feature type="domain" description="USP" evidence="9">
    <location>
        <begin position="1"/>
        <end position="309"/>
    </location>
</feature>
<gene>
    <name evidence="10" type="ORF">FBUS_08215</name>
</gene>
<dbReference type="GO" id="GO:0005829">
    <property type="term" value="C:cytosol"/>
    <property type="evidence" value="ECO:0007669"/>
    <property type="project" value="TreeGrafter"/>
</dbReference>
<dbReference type="Proteomes" id="UP000728185">
    <property type="component" value="Unassembled WGS sequence"/>
</dbReference>
<keyword evidence="7" id="KW-0788">Thiol protease</keyword>
<dbReference type="InterPro" id="IPR018200">
    <property type="entry name" value="USP_CS"/>
</dbReference>
<dbReference type="PROSITE" id="PS00973">
    <property type="entry name" value="USP_2"/>
    <property type="match status" value="1"/>
</dbReference>
<keyword evidence="5" id="KW-0833">Ubl conjugation pathway</keyword>
<evidence type="ECO:0000313" key="10">
    <source>
        <dbReference type="EMBL" id="KAA0193385.1"/>
    </source>
</evidence>
<evidence type="ECO:0000256" key="1">
    <source>
        <dbReference type="ARBA" id="ARBA00000707"/>
    </source>
</evidence>
<dbReference type="Pfam" id="PF00443">
    <property type="entry name" value="UCH"/>
    <property type="match status" value="1"/>
</dbReference>
<evidence type="ECO:0000256" key="6">
    <source>
        <dbReference type="ARBA" id="ARBA00022801"/>
    </source>
</evidence>
<dbReference type="CDD" id="cd02257">
    <property type="entry name" value="Peptidase_C19"/>
    <property type="match status" value="1"/>
</dbReference>
<dbReference type="GO" id="GO:0006508">
    <property type="term" value="P:proteolysis"/>
    <property type="evidence" value="ECO:0007669"/>
    <property type="project" value="UniProtKB-KW"/>
</dbReference>
<reference evidence="10" key="1">
    <citation type="submission" date="2019-05" db="EMBL/GenBank/DDBJ databases">
        <title>Annotation for the trematode Fasciolopsis buski.</title>
        <authorList>
            <person name="Choi Y.-J."/>
        </authorList>
    </citation>
    <scope>NUCLEOTIDE SEQUENCE</scope>
    <source>
        <strain evidence="10">HT</strain>
        <tissue evidence="10">Whole worm</tissue>
    </source>
</reference>
<dbReference type="InterPro" id="IPR001394">
    <property type="entry name" value="Peptidase_C19_UCH"/>
</dbReference>
<dbReference type="GO" id="GO:0005634">
    <property type="term" value="C:nucleus"/>
    <property type="evidence" value="ECO:0007669"/>
    <property type="project" value="TreeGrafter"/>
</dbReference>
<feature type="compositionally biased region" description="Polar residues" evidence="8">
    <location>
        <begin position="275"/>
        <end position="290"/>
    </location>
</feature>
<dbReference type="InterPro" id="IPR028889">
    <property type="entry name" value="USP"/>
</dbReference>
<feature type="region of interest" description="Disordered" evidence="8">
    <location>
        <begin position="274"/>
        <end position="298"/>
    </location>
</feature>
<dbReference type="InterPro" id="IPR050164">
    <property type="entry name" value="Peptidase_C19"/>
</dbReference>
<accession>A0A8E0S0S4</accession>
<evidence type="ECO:0000313" key="11">
    <source>
        <dbReference type="Proteomes" id="UP000728185"/>
    </source>
</evidence>
<organism evidence="10 11">
    <name type="scientific">Fasciolopsis buskii</name>
    <dbReference type="NCBI Taxonomy" id="27845"/>
    <lineage>
        <taxon>Eukaryota</taxon>
        <taxon>Metazoa</taxon>
        <taxon>Spiralia</taxon>
        <taxon>Lophotrochozoa</taxon>
        <taxon>Platyhelminthes</taxon>
        <taxon>Trematoda</taxon>
        <taxon>Digenea</taxon>
        <taxon>Plagiorchiida</taxon>
        <taxon>Echinostomata</taxon>
        <taxon>Echinostomatoidea</taxon>
        <taxon>Fasciolidae</taxon>
        <taxon>Fasciolopsis</taxon>
    </lineage>
</organism>
<evidence type="ECO:0000256" key="5">
    <source>
        <dbReference type="ARBA" id="ARBA00022786"/>
    </source>
</evidence>
<dbReference type="OrthoDB" id="429671at2759"/>
<evidence type="ECO:0000256" key="8">
    <source>
        <dbReference type="SAM" id="MobiDB-lite"/>
    </source>
</evidence>
<evidence type="ECO:0000256" key="3">
    <source>
        <dbReference type="ARBA" id="ARBA00012759"/>
    </source>
</evidence>
<dbReference type="GO" id="GO:0004843">
    <property type="term" value="F:cysteine-type deubiquitinase activity"/>
    <property type="evidence" value="ECO:0007669"/>
    <property type="project" value="UniProtKB-EC"/>
</dbReference>
<dbReference type="PANTHER" id="PTHR24006:SF687">
    <property type="entry name" value="UBIQUITIN CARBOXYL-TERMINAL HYDROLASE 10"/>
    <property type="match status" value="1"/>
</dbReference>
<dbReference type="InterPro" id="IPR038765">
    <property type="entry name" value="Papain-like_cys_pep_sf"/>
</dbReference>
<sequence length="316" mass="35274">MTEGDDNDESDWIVADRSGKRRPVARMTELDGGSSPISRLFSGVLLNRSTVNHAKHAATRGSTGSSSRPISVDVLARNATHVSVKEPFFILPLEINNSKIVSIESALLCLSDREEVSDYRDSLTGMASTLRRHAYLDQLPPFFIFQLKRFTVIAPGDSLGKSLKFIPIEQELRIPKKLLSGEKQFSLDQRIYRLQGVIFHVGHTPHSGHYTVAVRCSPELLTQVLSKHPFNVRESITRSPVTFLYLDDTHGCLVPDGVPLKNLLSSHRPLDAHTGQFTSLPQNSTISPTDRPSIRHQPRTPYVLVYESVLSSRRES</sequence>
<keyword evidence="11" id="KW-1185">Reference proteome</keyword>
<dbReference type="Gene3D" id="3.90.70.10">
    <property type="entry name" value="Cysteine proteinases"/>
    <property type="match status" value="1"/>
</dbReference>
<dbReference type="GO" id="GO:0016579">
    <property type="term" value="P:protein deubiquitination"/>
    <property type="evidence" value="ECO:0007669"/>
    <property type="project" value="InterPro"/>
</dbReference>
<dbReference type="PANTHER" id="PTHR24006">
    <property type="entry name" value="UBIQUITIN CARBOXYL-TERMINAL HYDROLASE"/>
    <property type="match status" value="1"/>
</dbReference>
<proteinExistence type="inferred from homology"/>
<keyword evidence="4" id="KW-0645">Protease</keyword>
<evidence type="ECO:0000256" key="7">
    <source>
        <dbReference type="ARBA" id="ARBA00022807"/>
    </source>
</evidence>
<dbReference type="AlphaFoldDB" id="A0A8E0S0S4"/>
<protein>
    <recommendedName>
        <fullName evidence="3">ubiquitinyl hydrolase 1</fullName>
        <ecNumber evidence="3">3.4.19.12</ecNumber>
    </recommendedName>
</protein>
<keyword evidence="6" id="KW-0378">Hydrolase</keyword>
<name>A0A8E0S0S4_9TREM</name>
<evidence type="ECO:0000256" key="4">
    <source>
        <dbReference type="ARBA" id="ARBA00022670"/>
    </source>
</evidence>